<evidence type="ECO:0000259" key="7">
    <source>
        <dbReference type="Pfam" id="PF00892"/>
    </source>
</evidence>
<feature type="transmembrane region" description="Helical" evidence="6">
    <location>
        <begin position="12"/>
        <end position="33"/>
    </location>
</feature>
<feature type="transmembrane region" description="Helical" evidence="6">
    <location>
        <begin position="131"/>
        <end position="150"/>
    </location>
</feature>
<name>A0A0M9GN48_9HYPH</name>
<keyword evidence="4 6" id="KW-1133">Transmembrane helix</keyword>
<dbReference type="SUPFAM" id="SSF103481">
    <property type="entry name" value="Multidrug resistance efflux transporter EmrE"/>
    <property type="match status" value="2"/>
</dbReference>
<organism evidence="8 9">
    <name type="scientific">Ahrensia marina</name>
    <dbReference type="NCBI Taxonomy" id="1514904"/>
    <lineage>
        <taxon>Bacteria</taxon>
        <taxon>Pseudomonadati</taxon>
        <taxon>Pseudomonadota</taxon>
        <taxon>Alphaproteobacteria</taxon>
        <taxon>Hyphomicrobiales</taxon>
        <taxon>Ahrensiaceae</taxon>
        <taxon>Ahrensia</taxon>
    </lineage>
</organism>
<sequence length="311" mass="33535">MSTQSSPNWLPVLVMIASPAFFSTNLIFGRYVAPETDPFILAFIRWACVAIILLPFAVKNGGAQMMQLMRSQWPFFLFLSFLGMGISGSGVYLGLKSTTATNATLIYSTAPILIILLERMFAARRSKPREGLGIIVAFVGVVIIVAKGSLDTIAQFAFNPGDLLIALAALSWAGYSILYRSSRLSALSSVTLFGIIAIFGALINLPVAAYAFYTGADLPHSPSAWSAVAGIILISSLIAFSAYQYGVRRLGASIAGLFMYLMTPYGVLMAVLFLGEELQPFHIIGIICVMVGVTVATFPKSVLEKFKRQTV</sequence>
<dbReference type="InterPro" id="IPR000620">
    <property type="entry name" value="EamA_dom"/>
</dbReference>
<comment type="similarity">
    <text evidence="2">Belongs to the EamA transporter family.</text>
</comment>
<keyword evidence="9" id="KW-1185">Reference proteome</keyword>
<evidence type="ECO:0000313" key="9">
    <source>
        <dbReference type="Proteomes" id="UP000038011"/>
    </source>
</evidence>
<feature type="transmembrane region" description="Helical" evidence="6">
    <location>
        <begin position="250"/>
        <end position="274"/>
    </location>
</feature>
<feature type="transmembrane region" description="Helical" evidence="6">
    <location>
        <begin position="156"/>
        <end position="178"/>
    </location>
</feature>
<keyword evidence="5 6" id="KW-0472">Membrane</keyword>
<dbReference type="OrthoDB" id="4167046at2"/>
<comment type="caution">
    <text evidence="8">The sequence shown here is derived from an EMBL/GenBank/DDBJ whole genome shotgun (WGS) entry which is preliminary data.</text>
</comment>
<dbReference type="AlphaFoldDB" id="A0A0M9GN48"/>
<dbReference type="PATRIC" id="fig|1514904.3.peg.642"/>
<evidence type="ECO:0000313" key="8">
    <source>
        <dbReference type="EMBL" id="KPB01389.1"/>
    </source>
</evidence>
<evidence type="ECO:0000256" key="6">
    <source>
        <dbReference type="SAM" id="Phobius"/>
    </source>
</evidence>
<keyword evidence="3 6" id="KW-0812">Transmembrane</keyword>
<dbReference type="STRING" id="1514904.SU32_09085"/>
<dbReference type="GO" id="GO:0016020">
    <property type="term" value="C:membrane"/>
    <property type="evidence" value="ECO:0007669"/>
    <property type="project" value="UniProtKB-SubCell"/>
</dbReference>
<proteinExistence type="inferred from homology"/>
<dbReference type="PANTHER" id="PTHR32322">
    <property type="entry name" value="INNER MEMBRANE TRANSPORTER"/>
    <property type="match status" value="1"/>
</dbReference>
<gene>
    <name evidence="8" type="ORF">SU32_09085</name>
</gene>
<dbReference type="Proteomes" id="UP000038011">
    <property type="component" value="Unassembled WGS sequence"/>
</dbReference>
<feature type="transmembrane region" description="Helical" evidence="6">
    <location>
        <begin position="190"/>
        <end position="212"/>
    </location>
</feature>
<dbReference type="EMBL" id="JXMU01000011">
    <property type="protein sequence ID" value="KPB01389.1"/>
    <property type="molecule type" value="Genomic_DNA"/>
</dbReference>
<evidence type="ECO:0000256" key="5">
    <source>
        <dbReference type="ARBA" id="ARBA00023136"/>
    </source>
</evidence>
<evidence type="ECO:0000256" key="3">
    <source>
        <dbReference type="ARBA" id="ARBA00022692"/>
    </source>
</evidence>
<evidence type="ECO:0000256" key="2">
    <source>
        <dbReference type="ARBA" id="ARBA00007362"/>
    </source>
</evidence>
<feature type="transmembrane region" description="Helical" evidence="6">
    <location>
        <begin position="39"/>
        <end position="61"/>
    </location>
</feature>
<feature type="domain" description="EamA" evidence="7">
    <location>
        <begin position="11"/>
        <end position="145"/>
    </location>
</feature>
<evidence type="ECO:0000256" key="4">
    <source>
        <dbReference type="ARBA" id="ARBA00022989"/>
    </source>
</evidence>
<feature type="transmembrane region" description="Helical" evidence="6">
    <location>
        <begin position="224"/>
        <end position="243"/>
    </location>
</feature>
<dbReference type="RefSeq" id="WP_053999032.1">
    <property type="nucleotide sequence ID" value="NZ_JXMU01000011.1"/>
</dbReference>
<dbReference type="PANTHER" id="PTHR32322:SF2">
    <property type="entry name" value="EAMA DOMAIN-CONTAINING PROTEIN"/>
    <property type="match status" value="1"/>
</dbReference>
<dbReference type="InterPro" id="IPR050638">
    <property type="entry name" value="AA-Vitamin_Transporters"/>
</dbReference>
<dbReference type="InterPro" id="IPR037185">
    <property type="entry name" value="EmrE-like"/>
</dbReference>
<reference evidence="8 9" key="1">
    <citation type="submission" date="2015-01" db="EMBL/GenBank/DDBJ databases">
        <title>Ahrensia donghaiensis sp. nov., a novel dimethylsulphoniopropionate-cleavage bacterium isolated from seawater and emended descriptions of the genus Ahrensia and Ahrensia kielensis.</title>
        <authorList>
            <person name="Liu J."/>
        </authorList>
    </citation>
    <scope>NUCLEOTIDE SEQUENCE [LARGE SCALE GENOMIC DNA]</scope>
    <source>
        <strain evidence="8 9">LZD062</strain>
    </source>
</reference>
<feature type="transmembrane region" description="Helical" evidence="6">
    <location>
        <begin position="73"/>
        <end position="93"/>
    </location>
</feature>
<dbReference type="Pfam" id="PF00892">
    <property type="entry name" value="EamA"/>
    <property type="match status" value="2"/>
</dbReference>
<feature type="domain" description="EamA" evidence="7">
    <location>
        <begin position="160"/>
        <end position="296"/>
    </location>
</feature>
<evidence type="ECO:0000256" key="1">
    <source>
        <dbReference type="ARBA" id="ARBA00004141"/>
    </source>
</evidence>
<feature type="transmembrane region" description="Helical" evidence="6">
    <location>
        <begin position="280"/>
        <end position="298"/>
    </location>
</feature>
<protein>
    <recommendedName>
        <fullName evidence="7">EamA domain-containing protein</fullName>
    </recommendedName>
</protein>
<accession>A0A0M9GN48</accession>
<comment type="subcellular location">
    <subcellularLocation>
        <location evidence="1">Membrane</location>
        <topology evidence="1">Multi-pass membrane protein</topology>
    </subcellularLocation>
</comment>